<comment type="caution">
    <text evidence="1">The sequence shown here is derived from an EMBL/GenBank/DDBJ whole genome shotgun (WGS) entry which is preliminary data.</text>
</comment>
<accession>A0A409WSH2</accession>
<reference evidence="1 2" key="1">
    <citation type="journal article" date="2018" name="Evol. Lett.">
        <title>Horizontal gene cluster transfer increased hallucinogenic mushroom diversity.</title>
        <authorList>
            <person name="Reynolds H.T."/>
            <person name="Vijayakumar V."/>
            <person name="Gluck-Thaler E."/>
            <person name="Korotkin H.B."/>
            <person name="Matheny P.B."/>
            <person name="Slot J.C."/>
        </authorList>
    </citation>
    <scope>NUCLEOTIDE SEQUENCE [LARGE SCALE GENOMIC DNA]</scope>
    <source>
        <strain evidence="1 2">SRW20</strain>
    </source>
</reference>
<dbReference type="AlphaFoldDB" id="A0A409WSH2"/>
<gene>
    <name evidence="1" type="ORF">CVT26_007745</name>
</gene>
<evidence type="ECO:0000313" key="1">
    <source>
        <dbReference type="EMBL" id="PPQ81452.1"/>
    </source>
</evidence>
<dbReference type="OrthoDB" id="2938467at2759"/>
<sequence length="279" mass="31495">MATFNISKDDEFLDRSEGQAAKFYIPQPLSRIHDLLQREKKPLTSTMLPPVARARFERLITMFDLGDPDTLRLEMSKCCAIISGSAALYVFHPNAFTPGDVDFYVPHSTANRFICSLHDRGFFDNSADDKKATYPSREIVAVSRFWKRGNARSINLIITQSVNPLAVVVQFHSTLLMNAITGRGVICLYPLLTLPGRSVMMVDTPKARKCFAKYGRRGFRFQSIFASHECLSSAYCRNARRSLEDGDVLSVTFQYQPQSMNAAIHGLTPFHWQLGPMRS</sequence>
<dbReference type="Proteomes" id="UP000284706">
    <property type="component" value="Unassembled WGS sequence"/>
</dbReference>
<proteinExistence type="predicted"/>
<name>A0A409WSH2_9AGAR</name>
<evidence type="ECO:0000313" key="2">
    <source>
        <dbReference type="Proteomes" id="UP000284706"/>
    </source>
</evidence>
<keyword evidence="2" id="KW-1185">Reference proteome</keyword>
<dbReference type="EMBL" id="NHYE01004868">
    <property type="protein sequence ID" value="PPQ81452.1"/>
    <property type="molecule type" value="Genomic_DNA"/>
</dbReference>
<protein>
    <submittedName>
        <fullName evidence="1">Uncharacterized protein</fullName>
    </submittedName>
</protein>
<dbReference type="InParanoid" id="A0A409WSH2"/>
<organism evidence="1 2">
    <name type="scientific">Gymnopilus dilepis</name>
    <dbReference type="NCBI Taxonomy" id="231916"/>
    <lineage>
        <taxon>Eukaryota</taxon>
        <taxon>Fungi</taxon>
        <taxon>Dikarya</taxon>
        <taxon>Basidiomycota</taxon>
        <taxon>Agaricomycotina</taxon>
        <taxon>Agaricomycetes</taxon>
        <taxon>Agaricomycetidae</taxon>
        <taxon>Agaricales</taxon>
        <taxon>Agaricineae</taxon>
        <taxon>Hymenogastraceae</taxon>
        <taxon>Gymnopilus</taxon>
    </lineage>
</organism>